<dbReference type="NCBIfam" id="TIGR00552">
    <property type="entry name" value="nadE"/>
    <property type="match status" value="1"/>
</dbReference>
<dbReference type="Pfam" id="PF00795">
    <property type="entry name" value="CN_hydrolase"/>
    <property type="match status" value="1"/>
</dbReference>
<feature type="binding site" evidence="7">
    <location>
        <position position="182"/>
    </location>
    <ligand>
        <name>L-glutamine</name>
        <dbReference type="ChEBI" id="CHEBI:58359"/>
    </ligand>
</feature>
<dbReference type="FunFam" id="3.40.50.620:FF:000106">
    <property type="entry name" value="Glutamine-dependent NAD(+) synthetase"/>
    <property type="match status" value="1"/>
</dbReference>
<feature type="binding site" evidence="7">
    <location>
        <position position="120"/>
    </location>
    <ligand>
        <name>L-glutamine</name>
        <dbReference type="ChEBI" id="CHEBI:58359"/>
    </ligand>
</feature>
<feature type="binding site" evidence="7">
    <location>
        <position position="404"/>
    </location>
    <ligand>
        <name>deamido-NAD(+)</name>
        <dbReference type="ChEBI" id="CHEBI:58437"/>
        <note>ligand shared between two neighboring subunits</note>
    </ligand>
</feature>
<comment type="similarity">
    <text evidence="2 7 8">In the C-terminal section; belongs to the NAD synthetase family.</text>
</comment>
<dbReference type="SUPFAM" id="SSF52402">
    <property type="entry name" value="Adenine nucleotide alpha hydrolases-like"/>
    <property type="match status" value="1"/>
</dbReference>
<evidence type="ECO:0000313" key="11">
    <source>
        <dbReference type="EMBL" id="MCS3903876.1"/>
    </source>
</evidence>
<evidence type="ECO:0000256" key="4">
    <source>
        <dbReference type="ARBA" id="ARBA00022741"/>
    </source>
</evidence>
<dbReference type="Proteomes" id="UP001204445">
    <property type="component" value="Unassembled WGS sequence"/>
</dbReference>
<keyword evidence="3 7" id="KW-0436">Ligase</keyword>
<dbReference type="EC" id="6.3.5.1" evidence="7 8"/>
<feature type="active site" description="For glutaminase activity" evidence="7">
    <location>
        <position position="114"/>
    </location>
</feature>
<dbReference type="PANTHER" id="PTHR23090:SF9">
    <property type="entry name" value="GLUTAMINE-DEPENDENT NAD(+) SYNTHETASE"/>
    <property type="match status" value="1"/>
</dbReference>
<dbReference type="InterPro" id="IPR022310">
    <property type="entry name" value="NAD/GMP_synthase"/>
</dbReference>
<dbReference type="PIRSF" id="PIRSF006630">
    <property type="entry name" value="NADS_GAT"/>
    <property type="match status" value="1"/>
</dbReference>
<dbReference type="InterPro" id="IPR014445">
    <property type="entry name" value="Gln-dep_NAD_synthase"/>
</dbReference>
<dbReference type="SUPFAM" id="SSF56317">
    <property type="entry name" value="Carbon-nitrogen hydrolase"/>
    <property type="match status" value="1"/>
</dbReference>
<dbReference type="GO" id="GO:0008795">
    <property type="term" value="F:NAD+ synthase activity"/>
    <property type="evidence" value="ECO:0007669"/>
    <property type="project" value="UniProtKB-UniRule"/>
</dbReference>
<gene>
    <name evidence="7" type="primary">nadE</name>
    <name evidence="11" type="ORF">J2T55_001908</name>
</gene>
<dbReference type="GO" id="GO:0004359">
    <property type="term" value="F:glutaminase activity"/>
    <property type="evidence" value="ECO:0007669"/>
    <property type="project" value="InterPro"/>
</dbReference>
<dbReference type="CDD" id="cd07570">
    <property type="entry name" value="GAT_Gln-NAD-synth"/>
    <property type="match status" value="1"/>
</dbReference>
<keyword evidence="5 7" id="KW-0067">ATP-binding</keyword>
<proteinExistence type="inferred from homology"/>
<organism evidence="11 12">
    <name type="scientific">Methylohalomonas lacus</name>
    <dbReference type="NCBI Taxonomy" id="398773"/>
    <lineage>
        <taxon>Bacteria</taxon>
        <taxon>Pseudomonadati</taxon>
        <taxon>Pseudomonadota</taxon>
        <taxon>Gammaproteobacteria</taxon>
        <taxon>Methylohalomonadales</taxon>
        <taxon>Methylohalomonadaceae</taxon>
        <taxon>Methylohalomonas</taxon>
    </lineage>
</organism>
<dbReference type="InterPro" id="IPR003694">
    <property type="entry name" value="NAD_synthase"/>
</dbReference>
<dbReference type="PANTHER" id="PTHR23090">
    <property type="entry name" value="NH 3 /GLUTAMINE-DEPENDENT NAD + SYNTHETASE"/>
    <property type="match status" value="1"/>
</dbReference>
<dbReference type="CDD" id="cd00553">
    <property type="entry name" value="NAD_synthase"/>
    <property type="match status" value="1"/>
</dbReference>
<dbReference type="NCBIfam" id="NF010588">
    <property type="entry name" value="PRK13981.1"/>
    <property type="match status" value="1"/>
</dbReference>
<evidence type="ECO:0000313" key="12">
    <source>
        <dbReference type="Proteomes" id="UP001204445"/>
    </source>
</evidence>
<name>A0AAE3HKA9_9GAMM</name>
<dbReference type="GO" id="GO:0005524">
    <property type="term" value="F:ATP binding"/>
    <property type="evidence" value="ECO:0007669"/>
    <property type="project" value="UniProtKB-UniRule"/>
</dbReference>
<feature type="binding site" evidence="7">
    <location>
        <position position="514"/>
    </location>
    <ligand>
        <name>deamido-NAD(+)</name>
        <dbReference type="ChEBI" id="CHEBI:58437"/>
        <note>ligand shared between two neighboring subunits</note>
    </ligand>
</feature>
<evidence type="ECO:0000256" key="3">
    <source>
        <dbReference type="ARBA" id="ARBA00022598"/>
    </source>
</evidence>
<dbReference type="GO" id="GO:0009435">
    <property type="term" value="P:NAD+ biosynthetic process"/>
    <property type="evidence" value="ECO:0007669"/>
    <property type="project" value="UniProtKB-UniRule"/>
</dbReference>
<evidence type="ECO:0000256" key="2">
    <source>
        <dbReference type="ARBA" id="ARBA00007145"/>
    </source>
</evidence>
<dbReference type="GO" id="GO:0003952">
    <property type="term" value="F:NAD+ synthase (glutamine-hydrolyzing) activity"/>
    <property type="evidence" value="ECO:0007669"/>
    <property type="project" value="UniProtKB-UniRule"/>
</dbReference>
<evidence type="ECO:0000256" key="7">
    <source>
        <dbReference type="HAMAP-Rule" id="MF_02090"/>
    </source>
</evidence>
<comment type="pathway">
    <text evidence="1 7 8">Cofactor biosynthesis; NAD(+) biosynthesis; NAD(+) from deamido-NAD(+) (L-Gln route): step 1/1.</text>
</comment>
<comment type="catalytic activity">
    <reaction evidence="7 8">
        <text>deamido-NAD(+) + L-glutamine + ATP + H2O = L-glutamate + AMP + diphosphate + NAD(+) + H(+)</text>
        <dbReference type="Rhea" id="RHEA:24384"/>
        <dbReference type="ChEBI" id="CHEBI:15377"/>
        <dbReference type="ChEBI" id="CHEBI:15378"/>
        <dbReference type="ChEBI" id="CHEBI:29985"/>
        <dbReference type="ChEBI" id="CHEBI:30616"/>
        <dbReference type="ChEBI" id="CHEBI:33019"/>
        <dbReference type="ChEBI" id="CHEBI:57540"/>
        <dbReference type="ChEBI" id="CHEBI:58359"/>
        <dbReference type="ChEBI" id="CHEBI:58437"/>
        <dbReference type="ChEBI" id="CHEBI:456215"/>
        <dbReference type="EC" id="6.3.5.1"/>
    </reaction>
</comment>
<protein>
    <recommendedName>
        <fullName evidence="7 8">Glutamine-dependent NAD(+) synthetase</fullName>
        <ecNumber evidence="7 8">6.3.5.1</ecNumber>
    </recommendedName>
    <alternativeName>
        <fullName evidence="7 8">NAD(+) synthase [glutamine-hydrolyzing]</fullName>
    </alternativeName>
</protein>
<feature type="active site" description="Nucleophile; for glutaminase activity" evidence="7">
    <location>
        <position position="150"/>
    </location>
</feature>
<evidence type="ECO:0000256" key="9">
    <source>
        <dbReference type="RuleBase" id="RU003811"/>
    </source>
</evidence>
<comment type="function">
    <text evidence="7">Catalyzes the ATP-dependent amidation of deamido-NAD to form NAD. Uses L-glutamine as a nitrogen source.</text>
</comment>
<keyword evidence="6 7" id="KW-0520">NAD</keyword>
<feature type="binding site" evidence="7">
    <location>
        <position position="399"/>
    </location>
    <ligand>
        <name>ATP</name>
        <dbReference type="ChEBI" id="CHEBI:30616"/>
    </ligand>
</feature>
<comment type="caution">
    <text evidence="7">Lacks conserved residue(s) required for the propagation of feature annotation.</text>
</comment>
<dbReference type="EMBL" id="JANUCT010000013">
    <property type="protein sequence ID" value="MCS3903876.1"/>
    <property type="molecule type" value="Genomic_DNA"/>
</dbReference>
<dbReference type="AlphaFoldDB" id="A0AAE3HKA9"/>
<sequence>MDSQGLRLVLAQLNLTVGDIRGNTRQIIDAIARARAEHRPDLVIFPELAITSYPPEDLLLRPGLRRRVRKALDEIIAASDDIGIVLGLPEYEQDRLYNSCFIIENREIRARYRKQVLPNYGVFDEKRYFTAGNKPCLLEYKGMNIGFTICEDIWQPGPALQAHEAGADLLININASPYHVDKLSVRQRVLHERIGETGLGMVYLNLVGGQDELIFDGGSMMLDNRGKLLWSAPQFATGLFPLTLQRDGKRITAVEQTATEPPQRLDTIYRALVMGIHDYVHKNGFKGAVIGLSGGIDSALTLALAVDALGADNVEVLCMPSRYTADMSVEDAREMAGLLNVHYHEFPIEKPFNAFLEVLAPIFQENQPADTTEENIQARCRGVMLMAVSNKTGKMVLATGNKSEMSVGYATLYGDMAGGFAPLKDVAKTLVFELSNWRNSQGRVIPQRIIDRPPSAELKPDQRDDQSLPAYEILDPILERYIERDQSPDEIVAAGFNTEVVNKVVRLVDCNEYKRRQAAPGVRISERAFGRDRRYPITSGYNEQPV</sequence>
<dbReference type="HAMAP" id="MF_02090">
    <property type="entry name" value="NadE_glutamine_dep"/>
    <property type="match status" value="1"/>
</dbReference>
<reference evidence="11" key="1">
    <citation type="submission" date="2022-08" db="EMBL/GenBank/DDBJ databases">
        <title>Genomic Encyclopedia of Type Strains, Phase III (KMG-III): the genomes of soil and plant-associated and newly described type strains.</title>
        <authorList>
            <person name="Whitman W."/>
        </authorList>
    </citation>
    <scope>NUCLEOTIDE SEQUENCE</scope>
    <source>
        <strain evidence="11">HMT 1</strain>
    </source>
</reference>
<dbReference type="PROSITE" id="PS50263">
    <property type="entry name" value="CN_HYDROLASE"/>
    <property type="match status" value="1"/>
</dbReference>
<feature type="binding site" evidence="7">
    <location>
        <position position="375"/>
    </location>
    <ligand>
        <name>deamido-NAD(+)</name>
        <dbReference type="ChEBI" id="CHEBI:58437"/>
        <note>ligand shared between two neighboring subunits</note>
    </ligand>
</feature>
<dbReference type="GO" id="GO:0005737">
    <property type="term" value="C:cytoplasm"/>
    <property type="evidence" value="ECO:0007669"/>
    <property type="project" value="InterPro"/>
</dbReference>
<evidence type="ECO:0000256" key="6">
    <source>
        <dbReference type="ARBA" id="ARBA00023027"/>
    </source>
</evidence>
<feature type="binding site" evidence="7">
    <location>
        <begin position="291"/>
        <end position="298"/>
    </location>
    <ligand>
        <name>ATP</name>
        <dbReference type="ChEBI" id="CHEBI:30616"/>
    </ligand>
</feature>
<feature type="binding site" evidence="7">
    <location>
        <position position="176"/>
    </location>
    <ligand>
        <name>L-glutamine</name>
        <dbReference type="ChEBI" id="CHEBI:58359"/>
    </ligand>
</feature>
<dbReference type="Pfam" id="PF02540">
    <property type="entry name" value="NAD_synthase"/>
    <property type="match status" value="1"/>
</dbReference>
<keyword evidence="12" id="KW-1185">Reference proteome</keyword>
<comment type="caution">
    <text evidence="11">The sequence shown here is derived from an EMBL/GenBank/DDBJ whole genome shotgun (WGS) entry which is preliminary data.</text>
</comment>
<evidence type="ECO:0000259" key="10">
    <source>
        <dbReference type="PROSITE" id="PS50263"/>
    </source>
</evidence>
<dbReference type="Gene3D" id="3.60.110.10">
    <property type="entry name" value="Carbon-nitrogen hydrolase"/>
    <property type="match status" value="1"/>
</dbReference>
<dbReference type="InterPro" id="IPR036526">
    <property type="entry name" value="C-N_Hydrolase_sf"/>
</dbReference>
<dbReference type="RefSeq" id="WP_259055850.1">
    <property type="nucleotide sequence ID" value="NZ_JANUCT010000013.1"/>
</dbReference>
<evidence type="ECO:0000256" key="8">
    <source>
        <dbReference type="PIRNR" id="PIRNR006630"/>
    </source>
</evidence>
<keyword evidence="4 7" id="KW-0547">Nucleotide-binding</keyword>
<dbReference type="InterPro" id="IPR003010">
    <property type="entry name" value="C-N_Hydrolase"/>
</dbReference>
<feature type="active site" description="Proton acceptor; for glutaminase activity" evidence="7">
    <location>
        <position position="47"/>
    </location>
</feature>
<feature type="domain" description="CN hydrolase" evidence="10">
    <location>
        <begin position="6"/>
        <end position="246"/>
    </location>
</feature>
<evidence type="ECO:0000256" key="5">
    <source>
        <dbReference type="ARBA" id="ARBA00022840"/>
    </source>
</evidence>
<evidence type="ECO:0000256" key="1">
    <source>
        <dbReference type="ARBA" id="ARBA00005188"/>
    </source>
</evidence>
<comment type="similarity">
    <text evidence="9">Belongs to the NAD synthetase family.</text>
</comment>
<dbReference type="Gene3D" id="3.40.50.620">
    <property type="entry name" value="HUPs"/>
    <property type="match status" value="1"/>
</dbReference>
<dbReference type="InterPro" id="IPR014729">
    <property type="entry name" value="Rossmann-like_a/b/a_fold"/>
</dbReference>
<accession>A0AAE3HKA9</accession>